<name>A0ABQ2LMX2_9MICC</name>
<protein>
    <recommendedName>
        <fullName evidence="3">SLH domain-containing protein</fullName>
    </recommendedName>
</protein>
<comment type="caution">
    <text evidence="4">The sequence shown here is derived from an EMBL/GenBank/DDBJ whole genome shotgun (WGS) entry which is preliminary data.</text>
</comment>
<evidence type="ECO:0000256" key="1">
    <source>
        <dbReference type="SAM" id="MobiDB-lite"/>
    </source>
</evidence>
<organism evidence="4 5">
    <name type="scientific">Citricoccus zhacaiensis</name>
    <dbReference type="NCBI Taxonomy" id="489142"/>
    <lineage>
        <taxon>Bacteria</taxon>
        <taxon>Bacillati</taxon>
        <taxon>Actinomycetota</taxon>
        <taxon>Actinomycetes</taxon>
        <taxon>Micrococcales</taxon>
        <taxon>Micrococcaceae</taxon>
        <taxon>Citricoccus</taxon>
    </lineage>
</organism>
<feature type="signal peptide" evidence="2">
    <location>
        <begin position="1"/>
        <end position="28"/>
    </location>
</feature>
<dbReference type="InterPro" id="IPR029058">
    <property type="entry name" value="AB_hydrolase_fold"/>
</dbReference>
<dbReference type="RefSeq" id="WP_188803071.1">
    <property type="nucleotide sequence ID" value="NZ_BAAAOU010000003.1"/>
</dbReference>
<feature type="chain" id="PRO_5046182102" description="SLH domain-containing protein" evidence="2">
    <location>
        <begin position="29"/>
        <end position="480"/>
    </location>
</feature>
<evidence type="ECO:0000256" key="2">
    <source>
        <dbReference type="SAM" id="SignalP"/>
    </source>
</evidence>
<evidence type="ECO:0000259" key="3">
    <source>
        <dbReference type="PROSITE" id="PS51272"/>
    </source>
</evidence>
<reference evidence="5" key="1">
    <citation type="journal article" date="2019" name="Int. J. Syst. Evol. Microbiol.">
        <title>The Global Catalogue of Microorganisms (GCM) 10K type strain sequencing project: providing services to taxonomists for standard genome sequencing and annotation.</title>
        <authorList>
            <consortium name="The Broad Institute Genomics Platform"/>
            <consortium name="The Broad Institute Genome Sequencing Center for Infectious Disease"/>
            <person name="Wu L."/>
            <person name="Ma J."/>
        </authorList>
    </citation>
    <scope>NUCLEOTIDE SEQUENCE [LARGE SCALE GENOMIC DNA]</scope>
    <source>
        <strain evidence="5">CGMCC 1.7064</strain>
    </source>
</reference>
<dbReference type="Pfam" id="PF00395">
    <property type="entry name" value="SLH"/>
    <property type="match status" value="3"/>
</dbReference>
<evidence type="ECO:0000313" key="5">
    <source>
        <dbReference type="Proteomes" id="UP000642509"/>
    </source>
</evidence>
<keyword evidence="2" id="KW-0732">Signal</keyword>
<dbReference type="Proteomes" id="UP000642509">
    <property type="component" value="Unassembled WGS sequence"/>
</dbReference>
<accession>A0ABQ2LMX2</accession>
<keyword evidence="5" id="KW-1185">Reference proteome</keyword>
<gene>
    <name evidence="4" type="ORF">GCM10010977_00350</name>
</gene>
<dbReference type="InterPro" id="IPR001119">
    <property type="entry name" value="SLH_dom"/>
</dbReference>
<feature type="domain" description="SLH" evidence="3">
    <location>
        <begin position="43"/>
        <end position="103"/>
    </location>
</feature>
<dbReference type="PANTHER" id="PTHR43308">
    <property type="entry name" value="OUTER MEMBRANE PROTEIN ALPHA-RELATED"/>
    <property type="match status" value="1"/>
</dbReference>
<feature type="domain" description="SLH" evidence="3">
    <location>
        <begin position="168"/>
        <end position="228"/>
    </location>
</feature>
<dbReference type="InterPro" id="IPR051465">
    <property type="entry name" value="Cell_Envelope_Struct_Comp"/>
</dbReference>
<dbReference type="Gene3D" id="3.40.50.1820">
    <property type="entry name" value="alpha/beta hydrolase"/>
    <property type="match status" value="1"/>
</dbReference>
<dbReference type="EMBL" id="BMLQ01000001">
    <property type="protein sequence ID" value="GGO39542.1"/>
    <property type="molecule type" value="Genomic_DNA"/>
</dbReference>
<sequence length="480" mass="51315">MLVTHRRRIAGVMAILAITITLTGPVAASTGPAAEAATTKACATPDFTDVPRGANFYEAITWLRCEQISTGYANGSYAPHQQITRGETAQLLYRLSGETHSAGNSIDFTDVPASRSAFTAVSWMQAKDYSTGYADGTFGVDRPITRGELAAFLYRMSGDEATAPATSPFPDMGARDNFYTPATWFHGTGMVSGYADGTFRPHRAVTRGESAKFLYALETRVNGAPPTYTVPVRQSSGPVNATGGKGGTYRDAKAITFSNGTTSSQYHLYAGHLKGTTPHGILIHLHGDGGFEYREPQWSTVPAYEKLAEQHGLMLVVPRTPDQGTNTWWRKDSSGKYAADLLKDLGQKYDLDLNQVYWTGYSGGAETVARHMVNSHSAGWTGGAAVMVAGGGIYGQQAPLRPISSALMKNYEMHWVVGADDTPSRGGASGTFDAVHAARLGSAFYSGQGMETSLTIKPGMDHWEIAPSGPAKLAEVLASR</sequence>
<feature type="domain" description="SLH" evidence="3">
    <location>
        <begin position="104"/>
        <end position="167"/>
    </location>
</feature>
<feature type="region of interest" description="Disordered" evidence="1">
    <location>
        <begin position="226"/>
        <end position="245"/>
    </location>
</feature>
<proteinExistence type="predicted"/>
<evidence type="ECO:0000313" key="4">
    <source>
        <dbReference type="EMBL" id="GGO39542.1"/>
    </source>
</evidence>
<dbReference type="SUPFAM" id="SSF53474">
    <property type="entry name" value="alpha/beta-Hydrolases"/>
    <property type="match status" value="1"/>
</dbReference>
<dbReference type="PROSITE" id="PS51272">
    <property type="entry name" value="SLH"/>
    <property type="match status" value="3"/>
</dbReference>